<keyword evidence="5 8" id="KW-0694">RNA-binding</keyword>
<evidence type="ECO:0000313" key="11">
    <source>
        <dbReference type="EMBL" id="RCX30663.1"/>
    </source>
</evidence>
<dbReference type="InterPro" id="IPR036986">
    <property type="entry name" value="S4_RNA-bd_sf"/>
</dbReference>
<keyword evidence="4" id="KW-0698">rRNA processing</keyword>
<dbReference type="PANTHER" id="PTHR21600">
    <property type="entry name" value="MITOCHONDRIAL RNA PSEUDOURIDINE SYNTHASE"/>
    <property type="match status" value="1"/>
</dbReference>
<dbReference type="CDD" id="cd02869">
    <property type="entry name" value="PseudoU_synth_RluA_like"/>
    <property type="match status" value="1"/>
</dbReference>
<evidence type="ECO:0000256" key="8">
    <source>
        <dbReference type="PROSITE-ProRule" id="PRU00182"/>
    </source>
</evidence>
<dbReference type="EC" id="5.4.99.-" evidence="9"/>
<dbReference type="Proteomes" id="UP000252707">
    <property type="component" value="Unassembled WGS sequence"/>
</dbReference>
<evidence type="ECO:0000256" key="1">
    <source>
        <dbReference type="ARBA" id="ARBA00000381"/>
    </source>
</evidence>
<evidence type="ECO:0000313" key="12">
    <source>
        <dbReference type="Proteomes" id="UP000252707"/>
    </source>
</evidence>
<dbReference type="CDD" id="cd00165">
    <property type="entry name" value="S4"/>
    <property type="match status" value="1"/>
</dbReference>
<evidence type="ECO:0000259" key="10">
    <source>
        <dbReference type="SMART" id="SM00363"/>
    </source>
</evidence>
<evidence type="ECO:0000256" key="9">
    <source>
        <dbReference type="RuleBase" id="RU362028"/>
    </source>
</evidence>
<comment type="catalytic activity">
    <reaction evidence="1">
        <text>uridine(955/2504/2580) in 23S rRNA = pseudouridine(955/2504/2580) in 23S rRNA</text>
        <dbReference type="Rhea" id="RHEA:42528"/>
        <dbReference type="Rhea" id="RHEA-COMP:10099"/>
        <dbReference type="Rhea" id="RHEA-COMP:10100"/>
        <dbReference type="ChEBI" id="CHEBI:65314"/>
        <dbReference type="ChEBI" id="CHEBI:65315"/>
        <dbReference type="EC" id="5.4.99.24"/>
    </reaction>
</comment>
<dbReference type="SUPFAM" id="SSF55174">
    <property type="entry name" value="Alpha-L RNA-binding motif"/>
    <property type="match status" value="1"/>
</dbReference>
<dbReference type="Gene3D" id="3.10.290.10">
    <property type="entry name" value="RNA-binding S4 domain"/>
    <property type="match status" value="1"/>
</dbReference>
<keyword evidence="12" id="KW-1185">Reference proteome</keyword>
<comment type="similarity">
    <text evidence="3 9">Belongs to the pseudouridine synthase RluA family.</text>
</comment>
<dbReference type="InterPro" id="IPR006225">
    <property type="entry name" value="PsdUridine_synth_RluC/D"/>
</dbReference>
<proteinExistence type="inferred from homology"/>
<dbReference type="NCBIfam" id="NF008249">
    <property type="entry name" value="PRK11025.1"/>
    <property type="match status" value="1"/>
</dbReference>
<evidence type="ECO:0000256" key="5">
    <source>
        <dbReference type="ARBA" id="ARBA00022884"/>
    </source>
</evidence>
<dbReference type="InterPro" id="IPR002942">
    <property type="entry name" value="S4_RNA-bd"/>
</dbReference>
<dbReference type="Pfam" id="PF01479">
    <property type="entry name" value="S4"/>
    <property type="match status" value="1"/>
</dbReference>
<dbReference type="PROSITE" id="PS01129">
    <property type="entry name" value="PSI_RLU"/>
    <property type="match status" value="1"/>
</dbReference>
<evidence type="ECO:0000256" key="6">
    <source>
        <dbReference type="ARBA" id="ARBA00023235"/>
    </source>
</evidence>
<dbReference type="Gene3D" id="3.30.2350.10">
    <property type="entry name" value="Pseudouridine synthase"/>
    <property type="match status" value="1"/>
</dbReference>
<dbReference type="SMART" id="SM00363">
    <property type="entry name" value="S4"/>
    <property type="match status" value="1"/>
</dbReference>
<evidence type="ECO:0000256" key="7">
    <source>
        <dbReference type="PIRSR" id="PIRSR606225-1"/>
    </source>
</evidence>
<dbReference type="AlphaFoldDB" id="A0A369CAA8"/>
<keyword evidence="6 9" id="KW-0413">Isomerase</keyword>
<sequence length="302" mass="33969">MDEGAEGQRIDNFLTTRLKGVPRSHLYRLLRKGEVRVNRKRIRPEYRLQSGDLVRIPPVRSAAPAAAVRPAEGTVQRIRESLIYEDAALLVLDKPSGLAVHGGSGLSFGAIEALRSIYPEYRFLELVHRLDRETSGCLMVAKKRSALRALHEALREGRVEKTYLALVRGAWTGGARRIDAALRKNVLKSGERVVRVDGEGKSSVSHFEPVARYSEATLVRVRLETGRTHQIRVHAAHLGHPLAGDEKYGDEEFNRRLRELGLKRLFLHAAALRLQHPQTGEPLELEAPLPPELERVLEKLKR</sequence>
<dbReference type="InterPro" id="IPR006224">
    <property type="entry name" value="PsdUridine_synth_RluA-like_CS"/>
</dbReference>
<accession>A0A369CAA8</accession>
<name>A0A369CAA8_9GAMM</name>
<feature type="active site" evidence="7">
    <location>
        <position position="131"/>
    </location>
</feature>
<dbReference type="Pfam" id="PF00849">
    <property type="entry name" value="PseudoU_synth_2"/>
    <property type="match status" value="1"/>
</dbReference>
<dbReference type="PANTHER" id="PTHR21600:SF92">
    <property type="entry name" value="RIBOSOMAL LARGE SUBUNIT PSEUDOURIDINE SYNTHASE C"/>
    <property type="match status" value="1"/>
</dbReference>
<dbReference type="NCBIfam" id="TIGR00005">
    <property type="entry name" value="rluA_subfam"/>
    <property type="match status" value="1"/>
</dbReference>
<dbReference type="InterPro" id="IPR050188">
    <property type="entry name" value="RluA_PseudoU_synthase"/>
</dbReference>
<dbReference type="EMBL" id="QPJY01000004">
    <property type="protein sequence ID" value="RCX30663.1"/>
    <property type="molecule type" value="Genomic_DNA"/>
</dbReference>
<evidence type="ECO:0000256" key="4">
    <source>
        <dbReference type="ARBA" id="ARBA00022552"/>
    </source>
</evidence>
<reference evidence="11 12" key="1">
    <citation type="submission" date="2018-07" db="EMBL/GenBank/DDBJ databases">
        <title>Genomic Encyclopedia of Type Strains, Phase IV (KMG-IV): sequencing the most valuable type-strain genomes for metagenomic binning, comparative biology and taxonomic classification.</title>
        <authorList>
            <person name="Goeker M."/>
        </authorList>
    </citation>
    <scope>NUCLEOTIDE SEQUENCE [LARGE SCALE GENOMIC DNA]</scope>
    <source>
        <strain evidence="11 12">DSM 26407</strain>
    </source>
</reference>
<comment type="caution">
    <text evidence="11">The sequence shown here is derived from an EMBL/GenBank/DDBJ whole genome shotgun (WGS) entry which is preliminary data.</text>
</comment>
<dbReference type="SUPFAM" id="SSF55120">
    <property type="entry name" value="Pseudouridine synthase"/>
    <property type="match status" value="1"/>
</dbReference>
<evidence type="ECO:0000256" key="2">
    <source>
        <dbReference type="ARBA" id="ARBA00002876"/>
    </source>
</evidence>
<protein>
    <recommendedName>
        <fullName evidence="9">Pseudouridine synthase</fullName>
        <ecNumber evidence="9">5.4.99.-</ecNumber>
    </recommendedName>
</protein>
<dbReference type="GO" id="GO:0000455">
    <property type="term" value="P:enzyme-directed rRNA pseudouridine synthesis"/>
    <property type="evidence" value="ECO:0007669"/>
    <property type="project" value="UniProtKB-ARBA"/>
</dbReference>
<dbReference type="InterPro" id="IPR020103">
    <property type="entry name" value="PsdUridine_synth_cat_dom_sf"/>
</dbReference>
<comment type="catalytic activity">
    <reaction evidence="9">
        <text>a uridine in RNA = a pseudouridine in RNA</text>
        <dbReference type="Rhea" id="RHEA:48348"/>
        <dbReference type="Rhea" id="RHEA-COMP:12068"/>
        <dbReference type="Rhea" id="RHEA-COMP:12069"/>
        <dbReference type="ChEBI" id="CHEBI:65314"/>
        <dbReference type="ChEBI" id="CHEBI:65315"/>
    </reaction>
</comment>
<comment type="function">
    <text evidence="2">Responsible for synthesis of pseudouridine from uracil at positions 955, 2504 and 2580 in 23S ribosomal RNA.</text>
</comment>
<dbReference type="GO" id="GO:0003723">
    <property type="term" value="F:RNA binding"/>
    <property type="evidence" value="ECO:0007669"/>
    <property type="project" value="UniProtKB-KW"/>
</dbReference>
<evidence type="ECO:0000256" key="3">
    <source>
        <dbReference type="ARBA" id="ARBA00010876"/>
    </source>
</evidence>
<gene>
    <name evidence="11" type="ORF">DFQ59_10499</name>
</gene>
<feature type="domain" description="RNA-binding S4" evidence="10">
    <location>
        <begin position="8"/>
        <end position="70"/>
    </location>
</feature>
<dbReference type="GO" id="GO:0160141">
    <property type="term" value="F:23S rRNA pseudouridine(955/2504/2580) synthase activity"/>
    <property type="evidence" value="ECO:0007669"/>
    <property type="project" value="UniProtKB-EC"/>
</dbReference>
<dbReference type="InterPro" id="IPR006145">
    <property type="entry name" value="PsdUridine_synth_RsuA/RluA"/>
</dbReference>
<dbReference type="PROSITE" id="PS50889">
    <property type="entry name" value="S4"/>
    <property type="match status" value="1"/>
</dbReference>
<organism evidence="11 12">
    <name type="scientific">Thioalbus denitrificans</name>
    <dbReference type="NCBI Taxonomy" id="547122"/>
    <lineage>
        <taxon>Bacteria</taxon>
        <taxon>Pseudomonadati</taxon>
        <taxon>Pseudomonadota</taxon>
        <taxon>Gammaproteobacteria</taxon>
        <taxon>Chromatiales</taxon>
        <taxon>Ectothiorhodospiraceae</taxon>
        <taxon>Thioalbus</taxon>
    </lineage>
</organism>